<sequence length="66" mass="7167">MDNTSTPITPRVLRVEEAARALGIGRSLVYDLIRSGRLRSFKVGSRRLIPAAAIDETIATLTEEAA</sequence>
<evidence type="ECO:0000259" key="1">
    <source>
        <dbReference type="Pfam" id="PF12728"/>
    </source>
</evidence>
<protein>
    <submittedName>
        <fullName evidence="2">Transcriptional regulator, AlpA family</fullName>
    </submittedName>
</protein>
<feature type="domain" description="Helix-turn-helix" evidence="1">
    <location>
        <begin position="12"/>
        <end position="58"/>
    </location>
</feature>
<dbReference type="EMBL" id="LT607750">
    <property type="protein sequence ID" value="SCG77664.1"/>
    <property type="molecule type" value="Genomic_DNA"/>
</dbReference>
<accession>A0A1C5K4G5</accession>
<dbReference type="RefSeq" id="WP_231928426.1">
    <property type="nucleotide sequence ID" value="NZ_LT607750.1"/>
</dbReference>
<gene>
    <name evidence="2" type="ORF">GA0070609_5435</name>
</gene>
<dbReference type="Pfam" id="PF12728">
    <property type="entry name" value="HTH_17"/>
    <property type="match status" value="1"/>
</dbReference>
<reference evidence="2 3" key="1">
    <citation type="submission" date="2016-06" db="EMBL/GenBank/DDBJ databases">
        <authorList>
            <person name="Kjaerup R.B."/>
            <person name="Dalgaard T.S."/>
            <person name="Juul-Madsen H.R."/>
        </authorList>
    </citation>
    <scope>NUCLEOTIDE SEQUENCE [LARGE SCALE GENOMIC DNA]</scope>
    <source>
        <strain evidence="2 3">DSM 43904</strain>
    </source>
</reference>
<dbReference type="Proteomes" id="UP000198217">
    <property type="component" value="Chromosome I"/>
</dbReference>
<dbReference type="InterPro" id="IPR041657">
    <property type="entry name" value="HTH_17"/>
</dbReference>
<dbReference type="NCBIfam" id="TIGR01764">
    <property type="entry name" value="excise"/>
    <property type="match status" value="1"/>
</dbReference>
<name>A0A1C5K4G5_9ACTN</name>
<organism evidence="2 3">
    <name type="scientific">Micromonospora echinaurantiaca</name>
    <dbReference type="NCBI Taxonomy" id="47857"/>
    <lineage>
        <taxon>Bacteria</taxon>
        <taxon>Bacillati</taxon>
        <taxon>Actinomycetota</taxon>
        <taxon>Actinomycetes</taxon>
        <taxon>Micromonosporales</taxon>
        <taxon>Micromonosporaceae</taxon>
        <taxon>Micromonospora</taxon>
    </lineage>
</organism>
<dbReference type="GO" id="GO:0003677">
    <property type="term" value="F:DNA binding"/>
    <property type="evidence" value="ECO:0007669"/>
    <property type="project" value="InterPro"/>
</dbReference>
<keyword evidence="3" id="KW-1185">Reference proteome</keyword>
<evidence type="ECO:0000313" key="3">
    <source>
        <dbReference type="Proteomes" id="UP000198217"/>
    </source>
</evidence>
<proteinExistence type="predicted"/>
<dbReference type="AlphaFoldDB" id="A0A1C5K4G5"/>
<dbReference type="InterPro" id="IPR010093">
    <property type="entry name" value="SinI_DNA-bd"/>
</dbReference>
<evidence type="ECO:0000313" key="2">
    <source>
        <dbReference type="EMBL" id="SCG77664.1"/>
    </source>
</evidence>